<evidence type="ECO:0000313" key="5">
    <source>
        <dbReference type="EMBL" id="CAD8926509.1"/>
    </source>
</evidence>
<organism evidence="5">
    <name type="scientific">Skeletonema marinoi</name>
    <dbReference type="NCBI Taxonomy" id="267567"/>
    <lineage>
        <taxon>Eukaryota</taxon>
        <taxon>Sar</taxon>
        <taxon>Stramenopiles</taxon>
        <taxon>Ochrophyta</taxon>
        <taxon>Bacillariophyta</taxon>
        <taxon>Coscinodiscophyceae</taxon>
        <taxon>Thalassiosirophycidae</taxon>
        <taxon>Thalassiosirales</taxon>
        <taxon>Skeletonemataceae</taxon>
        <taxon>Skeletonema</taxon>
        <taxon>Skeletonema marinoi-dohrnii complex</taxon>
    </lineage>
</organism>
<proteinExistence type="inferred from homology"/>
<keyword evidence="4" id="KW-0472">Membrane</keyword>
<dbReference type="PRINTS" id="PR00081">
    <property type="entry name" value="GDHRDH"/>
</dbReference>
<dbReference type="PANTHER" id="PTHR43899:SF13">
    <property type="entry name" value="RH59310P"/>
    <property type="match status" value="1"/>
</dbReference>
<sequence>MDSVIATLQNFAEDPIPAACVAVGSLKLLSVLLGLLGYIYKWQFRPSVKVTKFGKYAVITGATDGIGKAYAFALAKRGMSIILISRTESKLQEVAKEIDAKNFKGIEKTKYIVCDYSNFDQKTRDSMEKDLKDLDVGILINNVGQSYRYPRFFHELSKEEIGALIEMNINSTVWMTKMVIDGMVERRRGHIVNISSGSADYSMPLLAEYASAKMFVERFSESLDAEYRQKGIRVQCQIPFYVATKLAKLRRSFTVPTADEYVWLAMRWIGQSGTVSPFWAHALQGWVMNTFPAAVVESGVMSMHAGIRKRGLKKDAKIAAEGKKN</sequence>
<keyword evidence="4" id="KW-0812">Transmembrane</keyword>
<evidence type="ECO:0000256" key="1">
    <source>
        <dbReference type="ARBA" id="ARBA00006484"/>
    </source>
</evidence>
<dbReference type="InterPro" id="IPR002347">
    <property type="entry name" value="SDR_fam"/>
</dbReference>
<dbReference type="CDD" id="cd05356">
    <property type="entry name" value="17beta-HSD1_like_SDR_c"/>
    <property type="match status" value="1"/>
</dbReference>
<dbReference type="InterPro" id="IPR051019">
    <property type="entry name" value="VLCFA-Steroid_DH"/>
</dbReference>
<gene>
    <name evidence="5" type="ORF">SMAR1040_LOCUS456</name>
</gene>
<keyword evidence="3" id="KW-0560">Oxidoreductase</keyword>
<evidence type="ECO:0000256" key="4">
    <source>
        <dbReference type="SAM" id="Phobius"/>
    </source>
</evidence>
<dbReference type="GO" id="GO:0016491">
    <property type="term" value="F:oxidoreductase activity"/>
    <property type="evidence" value="ECO:0007669"/>
    <property type="project" value="UniProtKB-KW"/>
</dbReference>
<dbReference type="Gene3D" id="3.40.50.720">
    <property type="entry name" value="NAD(P)-binding Rossmann-like Domain"/>
    <property type="match status" value="1"/>
</dbReference>
<keyword evidence="4" id="KW-1133">Transmembrane helix</keyword>
<dbReference type="FunFam" id="3.40.50.720:FF:000137">
    <property type="entry name" value="Hydroxysteroid (17-beta) dehydrogenase 3"/>
    <property type="match status" value="1"/>
</dbReference>
<dbReference type="InterPro" id="IPR036291">
    <property type="entry name" value="NAD(P)-bd_dom_sf"/>
</dbReference>
<dbReference type="PIRSF" id="PIRSF000126">
    <property type="entry name" value="11-beta-HSD1"/>
    <property type="match status" value="1"/>
</dbReference>
<dbReference type="PANTHER" id="PTHR43899">
    <property type="entry name" value="RH59310P"/>
    <property type="match status" value="1"/>
</dbReference>
<comment type="similarity">
    <text evidence="1">Belongs to the short-chain dehydrogenases/reductases (SDR) family.</text>
</comment>
<dbReference type="Pfam" id="PF00106">
    <property type="entry name" value="adh_short"/>
    <property type="match status" value="1"/>
</dbReference>
<reference evidence="5" key="1">
    <citation type="submission" date="2021-01" db="EMBL/GenBank/DDBJ databases">
        <authorList>
            <person name="Corre E."/>
            <person name="Pelletier E."/>
            <person name="Niang G."/>
            <person name="Scheremetjew M."/>
            <person name="Finn R."/>
            <person name="Kale V."/>
            <person name="Holt S."/>
            <person name="Cochrane G."/>
            <person name="Meng A."/>
            <person name="Brown T."/>
            <person name="Cohen L."/>
        </authorList>
    </citation>
    <scope>NUCLEOTIDE SEQUENCE</scope>
    <source>
        <strain evidence="5">FE60</strain>
    </source>
</reference>
<dbReference type="EMBL" id="HBFU01000712">
    <property type="protein sequence ID" value="CAD8926509.1"/>
    <property type="molecule type" value="Transcribed_RNA"/>
</dbReference>
<evidence type="ECO:0000256" key="2">
    <source>
        <dbReference type="ARBA" id="ARBA00022857"/>
    </source>
</evidence>
<evidence type="ECO:0000256" key="3">
    <source>
        <dbReference type="ARBA" id="ARBA00023002"/>
    </source>
</evidence>
<evidence type="ECO:0008006" key="6">
    <source>
        <dbReference type="Google" id="ProtNLM"/>
    </source>
</evidence>
<accession>A0A7S1GEC9</accession>
<dbReference type="AlphaFoldDB" id="A0A7S1GEC9"/>
<name>A0A7S1GEC9_9STRA</name>
<keyword evidence="2" id="KW-0521">NADP</keyword>
<dbReference type="SUPFAM" id="SSF51735">
    <property type="entry name" value="NAD(P)-binding Rossmann-fold domains"/>
    <property type="match status" value="1"/>
</dbReference>
<feature type="transmembrane region" description="Helical" evidence="4">
    <location>
        <begin position="16"/>
        <end position="40"/>
    </location>
</feature>
<protein>
    <recommendedName>
        <fullName evidence="6">Steroid dehydrogenase</fullName>
    </recommendedName>
</protein>